<dbReference type="OrthoDB" id="2936081at2"/>
<evidence type="ECO:0000313" key="1">
    <source>
        <dbReference type="EMBL" id="KKD00396.1"/>
    </source>
</evidence>
<sequence length="133" mass="15285">MSTTPLSTEQIDTILQYDAEKRCQYLLKEVTSQGQIWILTDEHGCVMLNSEDEDCVPIWPNQEFAQAWATGDWAECKPESISINKWHSRWTPGLEDDELAIVVFPNLDQEGIILYPDELDDALRQQSKKSGKR</sequence>
<dbReference type="AlphaFoldDB" id="A0A0F5VE00"/>
<gene>
    <name evidence="1" type="ORF">KY46_07035</name>
</gene>
<keyword evidence="2" id="KW-1185">Reference proteome</keyword>
<dbReference type="InterPro" id="IPR021284">
    <property type="entry name" value="DUF2750"/>
</dbReference>
<dbReference type="RefSeq" id="WP_046219931.1">
    <property type="nucleotide sequence ID" value="NZ_JWYV01000004.1"/>
</dbReference>
<name>A0A0F5VE00_9GAMM</name>
<dbReference type="Pfam" id="PF11042">
    <property type="entry name" value="DUF2750"/>
    <property type="match status" value="1"/>
</dbReference>
<dbReference type="STRING" id="265726.KY46_07035"/>
<reference evidence="1 2" key="1">
    <citation type="submission" date="2014-12" db="EMBL/GenBank/DDBJ databases">
        <title>Mercury Reductase activity and rhizosphere competence traits in the genome of root associated Photobacterium halotolerans MELD1.</title>
        <authorList>
            <person name="Mathew D.C."/>
            <person name="Huang C.-C."/>
        </authorList>
    </citation>
    <scope>NUCLEOTIDE SEQUENCE [LARGE SCALE GENOMIC DNA]</scope>
    <source>
        <strain evidence="1 2">MELD1</strain>
    </source>
</reference>
<proteinExistence type="predicted"/>
<dbReference type="EMBL" id="JWYV01000004">
    <property type="protein sequence ID" value="KKD00396.1"/>
    <property type="molecule type" value="Genomic_DNA"/>
</dbReference>
<organism evidence="1 2">
    <name type="scientific">Photobacterium halotolerans</name>
    <dbReference type="NCBI Taxonomy" id="265726"/>
    <lineage>
        <taxon>Bacteria</taxon>
        <taxon>Pseudomonadati</taxon>
        <taxon>Pseudomonadota</taxon>
        <taxon>Gammaproteobacteria</taxon>
        <taxon>Vibrionales</taxon>
        <taxon>Vibrionaceae</taxon>
        <taxon>Photobacterium</taxon>
    </lineage>
</organism>
<protein>
    <submittedName>
        <fullName evidence="1">Phage-shock protein</fullName>
    </submittedName>
</protein>
<accession>A0A0F5VE00</accession>
<dbReference type="Proteomes" id="UP000033633">
    <property type="component" value="Unassembled WGS sequence"/>
</dbReference>
<evidence type="ECO:0000313" key="2">
    <source>
        <dbReference type="Proteomes" id="UP000033633"/>
    </source>
</evidence>
<dbReference type="PATRIC" id="fig|265726.11.peg.3463"/>
<comment type="caution">
    <text evidence="1">The sequence shown here is derived from an EMBL/GenBank/DDBJ whole genome shotgun (WGS) entry which is preliminary data.</text>
</comment>